<gene>
    <name evidence="7" type="ORF">TAPDE_005447</name>
</gene>
<dbReference type="SMART" id="SM00563">
    <property type="entry name" value="PlsC"/>
    <property type="match status" value="1"/>
</dbReference>
<evidence type="ECO:0000259" key="6">
    <source>
        <dbReference type="SMART" id="SM00563"/>
    </source>
</evidence>
<dbReference type="PANTHER" id="PTHR10983:SF16">
    <property type="entry name" value="LYSOCARDIOLIPIN ACYLTRANSFERASE 1"/>
    <property type="match status" value="1"/>
</dbReference>
<dbReference type="SUPFAM" id="SSF69593">
    <property type="entry name" value="Glycerol-3-phosphate (1)-acyltransferase"/>
    <property type="match status" value="1"/>
</dbReference>
<dbReference type="Proteomes" id="UP000013776">
    <property type="component" value="Unassembled WGS sequence"/>
</dbReference>
<dbReference type="InterPro" id="IPR032098">
    <property type="entry name" value="Acyltransf_C"/>
</dbReference>
<dbReference type="InterPro" id="IPR002123">
    <property type="entry name" value="Plipid/glycerol_acylTrfase"/>
</dbReference>
<accession>R4XKB2</accession>
<organism evidence="7 8">
    <name type="scientific">Taphrina deformans (strain PYCC 5710 / ATCC 11124 / CBS 356.35 / IMI 108563 / JCM 9778 / NBRC 8474)</name>
    <name type="common">Peach leaf curl fungus</name>
    <name type="synonym">Lalaria deformans</name>
    <dbReference type="NCBI Taxonomy" id="1097556"/>
    <lineage>
        <taxon>Eukaryota</taxon>
        <taxon>Fungi</taxon>
        <taxon>Dikarya</taxon>
        <taxon>Ascomycota</taxon>
        <taxon>Taphrinomycotina</taxon>
        <taxon>Taphrinomycetes</taxon>
        <taxon>Taphrinales</taxon>
        <taxon>Taphrinaceae</taxon>
        <taxon>Taphrina</taxon>
    </lineage>
</organism>
<name>R4XKB2_TAPDE</name>
<protein>
    <recommendedName>
        <fullName evidence="6">Phospholipid/glycerol acyltransferase domain-containing protein</fullName>
    </recommendedName>
</protein>
<dbReference type="CDD" id="cd07990">
    <property type="entry name" value="LPLAT_LCLAT1-like"/>
    <property type="match status" value="1"/>
</dbReference>
<comment type="caution">
    <text evidence="7">The sequence shown here is derived from an EMBL/GenBank/DDBJ whole genome shotgun (WGS) entry which is preliminary data.</text>
</comment>
<feature type="transmembrane region" description="Helical" evidence="5">
    <location>
        <begin position="113"/>
        <end position="136"/>
    </location>
</feature>
<keyword evidence="5" id="KW-0472">Membrane</keyword>
<proteinExistence type="inferred from homology"/>
<feature type="transmembrane region" description="Helical" evidence="5">
    <location>
        <begin position="142"/>
        <end position="162"/>
    </location>
</feature>
<dbReference type="PANTHER" id="PTHR10983">
    <property type="entry name" value="1-ACYLGLYCEROL-3-PHOSPHATE ACYLTRANSFERASE-RELATED"/>
    <property type="match status" value="1"/>
</dbReference>
<evidence type="ECO:0000256" key="2">
    <source>
        <dbReference type="ARBA" id="ARBA00022679"/>
    </source>
</evidence>
<reference evidence="7 8" key="1">
    <citation type="journal article" date="2013" name="MBio">
        <title>Genome sequencing of the plant pathogen Taphrina deformans, the causal agent of peach leaf curl.</title>
        <authorList>
            <person name="Cisse O.H."/>
            <person name="Almeida J.M.G.C.F."/>
            <person name="Fonseca A."/>
            <person name="Kumar A.A."/>
            <person name="Salojaervi J."/>
            <person name="Overmyer K."/>
            <person name="Hauser P.M."/>
            <person name="Pagni M."/>
        </authorList>
    </citation>
    <scope>NUCLEOTIDE SEQUENCE [LARGE SCALE GENOMIC DNA]</scope>
    <source>
        <strain evidence="8">PYCC 5710 / ATCC 11124 / CBS 356.35 / IMI 108563 / JCM 9778 / NBRC 8474</strain>
    </source>
</reference>
<dbReference type="VEuPathDB" id="FungiDB:TAPDE_005447"/>
<keyword evidence="5" id="KW-0812">Transmembrane</keyword>
<dbReference type="eggNOG" id="KOG1505">
    <property type="taxonomic scope" value="Eukaryota"/>
</dbReference>
<keyword evidence="5" id="KW-1133">Transmembrane helix</keyword>
<evidence type="ECO:0000256" key="3">
    <source>
        <dbReference type="ARBA" id="ARBA00023315"/>
    </source>
</evidence>
<feature type="region of interest" description="Disordered" evidence="4">
    <location>
        <begin position="386"/>
        <end position="414"/>
    </location>
</feature>
<evidence type="ECO:0000256" key="1">
    <source>
        <dbReference type="ARBA" id="ARBA00008655"/>
    </source>
</evidence>
<sequence>MSEAQPSPPIFYQFARLVLFVCYFNCVCCIIQINQLIGLPLYYYSKAWYYAWIARTKQQFGMVCVTITQWFAPTTVVVSGDDSTARLLKSGAYGRIETGFDERMVLISNHQIYADWLFMWWAAYTSRMHGAFYIILKDSLKWIPIIGTAMQLFGFIFMARNWEKDKPAMERRLTQLRTDKDWPMWLLLYPEGTNLSPTTIEKARAYAKKTDGPLLQRTLLPRSTGLRFCLDNLKETVDYLYDCTIAYEPIGETIFAAQKYTLRSLFLEGKPPKRVHMHWRRFATKDIPMGEKEFEKWLYERFVEKDEMLINFYKVGHFENTKSIETAIGLRHLSEIADLWTPTVGLLLISKRSTRRPFKTADSASERSKQTFECLDKVQLGTVLEQSTRRRGLSPHSHSLTAEPNSRSPTIASVEHINYAPQA</sequence>
<dbReference type="GO" id="GO:0005783">
    <property type="term" value="C:endoplasmic reticulum"/>
    <property type="evidence" value="ECO:0007669"/>
    <property type="project" value="TreeGrafter"/>
</dbReference>
<dbReference type="GO" id="GO:0036149">
    <property type="term" value="P:phosphatidylinositol acyl-chain remodeling"/>
    <property type="evidence" value="ECO:0007669"/>
    <property type="project" value="TreeGrafter"/>
</dbReference>
<keyword evidence="3" id="KW-0012">Acyltransferase</keyword>
<evidence type="ECO:0000313" key="7">
    <source>
        <dbReference type="EMBL" id="CCG84891.2"/>
    </source>
</evidence>
<evidence type="ECO:0000256" key="5">
    <source>
        <dbReference type="SAM" id="Phobius"/>
    </source>
</evidence>
<feature type="transmembrane region" description="Helical" evidence="5">
    <location>
        <begin position="12"/>
        <end position="33"/>
    </location>
</feature>
<dbReference type="AlphaFoldDB" id="R4XKB2"/>
<dbReference type="Pfam" id="PF16076">
    <property type="entry name" value="Acyltransf_C"/>
    <property type="match status" value="1"/>
</dbReference>
<keyword evidence="8" id="KW-1185">Reference proteome</keyword>
<feature type="compositionally biased region" description="Polar residues" evidence="4">
    <location>
        <begin position="396"/>
        <end position="411"/>
    </location>
</feature>
<evidence type="ECO:0000313" key="8">
    <source>
        <dbReference type="Proteomes" id="UP000013776"/>
    </source>
</evidence>
<evidence type="ECO:0000256" key="4">
    <source>
        <dbReference type="SAM" id="MobiDB-lite"/>
    </source>
</evidence>
<dbReference type="EMBL" id="CAHR02000336">
    <property type="protein sequence ID" value="CCG84891.2"/>
    <property type="molecule type" value="Genomic_DNA"/>
</dbReference>
<dbReference type="STRING" id="1097556.R4XKB2"/>
<dbReference type="OrthoDB" id="189226at2759"/>
<feature type="domain" description="Phospholipid/glycerol acyltransferase" evidence="6">
    <location>
        <begin position="104"/>
        <end position="227"/>
    </location>
</feature>
<dbReference type="Pfam" id="PF01553">
    <property type="entry name" value="Acyltransferase"/>
    <property type="match status" value="1"/>
</dbReference>
<comment type="similarity">
    <text evidence="1">Belongs to the 1-acyl-sn-glycerol-3-phosphate acyltransferase family.</text>
</comment>
<dbReference type="GO" id="GO:0016746">
    <property type="term" value="F:acyltransferase activity"/>
    <property type="evidence" value="ECO:0007669"/>
    <property type="project" value="UniProtKB-KW"/>
</dbReference>
<keyword evidence="2" id="KW-0808">Transferase</keyword>